<keyword evidence="3 5" id="KW-0663">Pyridoxal phosphate</keyword>
<dbReference type="Pfam" id="PF01063">
    <property type="entry name" value="Aminotran_4"/>
    <property type="match status" value="1"/>
</dbReference>
<dbReference type="Gene3D" id="3.20.10.10">
    <property type="entry name" value="D-amino Acid Aminotransferase, subunit A, domain 2"/>
    <property type="match status" value="1"/>
</dbReference>
<name>A0ABR0KA49_9PEZI</name>
<dbReference type="SUPFAM" id="SSF56752">
    <property type="entry name" value="D-aminoacid aminotransferase-like PLP-dependent enzymes"/>
    <property type="match status" value="1"/>
</dbReference>
<comment type="caution">
    <text evidence="7">The sequence shown here is derived from an EMBL/GenBank/DDBJ whole genome shotgun (WGS) entry which is preliminary data.</text>
</comment>
<sequence length="213" mass="22802">MTVSASSHETGKSGLRLLASNDDTVRAWPGGFGFAKVGANYGPSLVAQGEARARGYDQILWLFGDDCDVTEAGASNFFVVWKTHDGTMQLVTAPLDGGIILDGVTRRSVLELARTRLTGSVEGLAPLETVERKFTMAEVVLAADEGRLVEAFAAGTAFFIAPVAEIHFRGKDLNVPMGADGKSGSYAKCLKGWLQGIMYGRETHEWGVVVDEM</sequence>
<keyword evidence="6" id="KW-0028">Amino-acid biosynthesis</keyword>
<evidence type="ECO:0000256" key="5">
    <source>
        <dbReference type="RuleBase" id="RU004516"/>
    </source>
</evidence>
<dbReference type="InterPro" id="IPR001544">
    <property type="entry name" value="Aminotrans_IV"/>
</dbReference>
<comment type="catalytic activity">
    <reaction evidence="6">
        <text>L-leucine + 2-oxoglutarate = 4-methyl-2-oxopentanoate + L-glutamate</text>
        <dbReference type="Rhea" id="RHEA:18321"/>
        <dbReference type="ChEBI" id="CHEBI:16810"/>
        <dbReference type="ChEBI" id="CHEBI:17865"/>
        <dbReference type="ChEBI" id="CHEBI:29985"/>
        <dbReference type="ChEBI" id="CHEBI:57427"/>
        <dbReference type="EC" id="2.6.1.42"/>
    </reaction>
</comment>
<dbReference type="PANTHER" id="PTHR11825">
    <property type="entry name" value="SUBGROUP IIII AMINOTRANSFERASE"/>
    <property type="match status" value="1"/>
</dbReference>
<evidence type="ECO:0000256" key="6">
    <source>
        <dbReference type="RuleBase" id="RU004517"/>
    </source>
</evidence>
<evidence type="ECO:0000313" key="7">
    <source>
        <dbReference type="EMBL" id="KAK5092626.1"/>
    </source>
</evidence>
<protein>
    <recommendedName>
        <fullName evidence="6">Branched-chain-amino-acid aminotransferase</fullName>
        <ecNumber evidence="6">2.6.1.42</ecNumber>
    </recommendedName>
</protein>
<comment type="similarity">
    <text evidence="2 4">Belongs to the class-IV pyridoxal-phosphate-dependent aminotransferase family.</text>
</comment>
<evidence type="ECO:0000256" key="2">
    <source>
        <dbReference type="ARBA" id="ARBA00009320"/>
    </source>
</evidence>
<evidence type="ECO:0000256" key="3">
    <source>
        <dbReference type="ARBA" id="ARBA00022898"/>
    </source>
</evidence>
<proteinExistence type="inferred from homology"/>
<organism evidence="7 8">
    <name type="scientific">Cryomyces antarcticus</name>
    <dbReference type="NCBI Taxonomy" id="329879"/>
    <lineage>
        <taxon>Eukaryota</taxon>
        <taxon>Fungi</taxon>
        <taxon>Dikarya</taxon>
        <taxon>Ascomycota</taxon>
        <taxon>Pezizomycotina</taxon>
        <taxon>Dothideomycetes</taxon>
        <taxon>Dothideomycetes incertae sedis</taxon>
        <taxon>Cryomyces</taxon>
    </lineage>
</organism>
<comment type="catalytic activity">
    <reaction evidence="6">
        <text>L-valine + 2-oxoglutarate = 3-methyl-2-oxobutanoate + L-glutamate</text>
        <dbReference type="Rhea" id="RHEA:24813"/>
        <dbReference type="ChEBI" id="CHEBI:11851"/>
        <dbReference type="ChEBI" id="CHEBI:16810"/>
        <dbReference type="ChEBI" id="CHEBI:29985"/>
        <dbReference type="ChEBI" id="CHEBI:57762"/>
        <dbReference type="EC" id="2.6.1.42"/>
    </reaction>
</comment>
<dbReference type="PROSITE" id="PS00770">
    <property type="entry name" value="AA_TRANSFER_CLASS_4"/>
    <property type="match status" value="1"/>
</dbReference>
<dbReference type="InterPro" id="IPR018300">
    <property type="entry name" value="Aminotrans_IV_CS"/>
</dbReference>
<feature type="non-terminal residue" evidence="7">
    <location>
        <position position="213"/>
    </location>
</feature>
<evidence type="ECO:0000256" key="4">
    <source>
        <dbReference type="RuleBase" id="RU004106"/>
    </source>
</evidence>
<accession>A0ABR0KA49</accession>
<comment type="catalytic activity">
    <reaction evidence="6">
        <text>L-isoleucine + 2-oxoglutarate = (S)-3-methyl-2-oxopentanoate + L-glutamate</text>
        <dbReference type="Rhea" id="RHEA:24801"/>
        <dbReference type="ChEBI" id="CHEBI:16810"/>
        <dbReference type="ChEBI" id="CHEBI:29985"/>
        <dbReference type="ChEBI" id="CHEBI:35146"/>
        <dbReference type="ChEBI" id="CHEBI:58045"/>
        <dbReference type="EC" id="2.6.1.42"/>
    </reaction>
</comment>
<dbReference type="InterPro" id="IPR005786">
    <property type="entry name" value="B_amino_transII"/>
</dbReference>
<comment type="cofactor">
    <cofactor evidence="1 5">
        <name>pyridoxal 5'-phosphate</name>
        <dbReference type="ChEBI" id="CHEBI:597326"/>
    </cofactor>
</comment>
<gene>
    <name evidence="7" type="ORF">LTR16_007675</name>
</gene>
<evidence type="ECO:0000256" key="1">
    <source>
        <dbReference type="ARBA" id="ARBA00001933"/>
    </source>
</evidence>
<dbReference type="InterPro" id="IPR043132">
    <property type="entry name" value="BCAT-like_C"/>
</dbReference>
<keyword evidence="6" id="KW-0808">Transferase</keyword>
<dbReference type="InterPro" id="IPR036038">
    <property type="entry name" value="Aminotransferase-like"/>
</dbReference>
<evidence type="ECO:0000313" key="8">
    <source>
        <dbReference type="Proteomes" id="UP001357485"/>
    </source>
</evidence>
<dbReference type="EMBL" id="JAVRRA010026298">
    <property type="protein sequence ID" value="KAK5092626.1"/>
    <property type="molecule type" value="Genomic_DNA"/>
</dbReference>
<reference evidence="7 8" key="1">
    <citation type="submission" date="2023-08" db="EMBL/GenBank/DDBJ databases">
        <title>Black Yeasts Isolated from many extreme environments.</title>
        <authorList>
            <person name="Coleine C."/>
            <person name="Stajich J.E."/>
            <person name="Selbmann L."/>
        </authorList>
    </citation>
    <scope>NUCLEOTIDE SEQUENCE [LARGE SCALE GENOMIC DNA]</scope>
    <source>
        <strain evidence="7 8">CCFEE 536</strain>
    </source>
</reference>
<dbReference type="Proteomes" id="UP001357485">
    <property type="component" value="Unassembled WGS sequence"/>
</dbReference>
<keyword evidence="8" id="KW-1185">Reference proteome</keyword>
<dbReference type="EC" id="2.6.1.42" evidence="6"/>
<keyword evidence="6" id="KW-0032">Aminotransferase</keyword>
<dbReference type="PANTHER" id="PTHR11825:SF69">
    <property type="entry name" value="BRANCHED-CHAIN-AMINO-ACID AMINOTRANSFERASE"/>
    <property type="match status" value="1"/>
</dbReference>
<keyword evidence="6" id="KW-0100">Branched-chain amino acid biosynthesis</keyword>